<evidence type="ECO:0000313" key="2">
    <source>
        <dbReference type="Proteomes" id="UP000831701"/>
    </source>
</evidence>
<gene>
    <name evidence="1" type="ORF">L3Q82_005290</name>
</gene>
<name>A0ACB8V9T0_9TELE</name>
<organism evidence="1 2">
    <name type="scientific">Scortum barcoo</name>
    <name type="common">barcoo grunter</name>
    <dbReference type="NCBI Taxonomy" id="214431"/>
    <lineage>
        <taxon>Eukaryota</taxon>
        <taxon>Metazoa</taxon>
        <taxon>Chordata</taxon>
        <taxon>Craniata</taxon>
        <taxon>Vertebrata</taxon>
        <taxon>Euteleostomi</taxon>
        <taxon>Actinopterygii</taxon>
        <taxon>Neopterygii</taxon>
        <taxon>Teleostei</taxon>
        <taxon>Neoteleostei</taxon>
        <taxon>Acanthomorphata</taxon>
        <taxon>Eupercaria</taxon>
        <taxon>Centrarchiformes</taxon>
        <taxon>Terapontoidei</taxon>
        <taxon>Terapontidae</taxon>
        <taxon>Scortum</taxon>
    </lineage>
</organism>
<sequence length="225" mass="24939">MSRSIHQRHVAPQTVQELADALVQVWEEIPQETIRHLIRSMPRLHGLRSAGMLTSMSLNGEPRRSQYVTALNSCCVVEAALEEFKGFTLRTSNENYSHKGIPLPPFTESVFESLNSNSTHPLRHFCENYSNNKGWQGALREAGGGGDVILSGWVVHGNEAGIRTLAPVSRSADGCRHIPLDPGGRERGAVLCLRPERRSPDQTDDALPCLGDFHAANRQRYQLPP</sequence>
<proteinExistence type="predicted"/>
<keyword evidence="2" id="KW-1185">Reference proteome</keyword>
<protein>
    <submittedName>
        <fullName evidence="1">Uncharacterized protein</fullName>
    </submittedName>
</protein>
<comment type="caution">
    <text evidence="1">The sequence shown here is derived from an EMBL/GenBank/DDBJ whole genome shotgun (WGS) entry which is preliminary data.</text>
</comment>
<accession>A0ACB8V9T0</accession>
<evidence type="ECO:0000313" key="1">
    <source>
        <dbReference type="EMBL" id="KAI3352323.1"/>
    </source>
</evidence>
<reference evidence="1" key="1">
    <citation type="submission" date="2022-04" db="EMBL/GenBank/DDBJ databases">
        <title>Jade perch genome.</title>
        <authorList>
            <person name="Chao B."/>
        </authorList>
    </citation>
    <scope>NUCLEOTIDE SEQUENCE</scope>
    <source>
        <strain evidence="1">CB-2022</strain>
    </source>
</reference>
<dbReference type="EMBL" id="CM041553">
    <property type="protein sequence ID" value="KAI3352323.1"/>
    <property type="molecule type" value="Genomic_DNA"/>
</dbReference>
<dbReference type="Proteomes" id="UP000831701">
    <property type="component" value="Chromosome 23"/>
</dbReference>